<dbReference type="InterPro" id="IPR009875">
    <property type="entry name" value="PilZ_domain"/>
</dbReference>
<protein>
    <recommendedName>
        <fullName evidence="1">PilZ domain-containing protein</fullName>
    </recommendedName>
</protein>
<dbReference type="EMBL" id="LUKE01000002">
    <property type="protein sequence ID" value="KYG64865.1"/>
    <property type="molecule type" value="Genomic_DNA"/>
</dbReference>
<organism evidence="2 3">
    <name type="scientific">Bdellovibrio bacteriovorus</name>
    <dbReference type="NCBI Taxonomy" id="959"/>
    <lineage>
        <taxon>Bacteria</taxon>
        <taxon>Pseudomonadati</taxon>
        <taxon>Bdellovibrionota</taxon>
        <taxon>Bdellovibrionia</taxon>
        <taxon>Bdellovibrionales</taxon>
        <taxon>Pseudobdellovibrionaceae</taxon>
        <taxon>Bdellovibrio</taxon>
    </lineage>
</organism>
<dbReference type="OrthoDB" id="5291093at2"/>
<gene>
    <name evidence="2" type="ORF">AZI86_11725</name>
</gene>
<evidence type="ECO:0000313" key="2">
    <source>
        <dbReference type="EMBL" id="KYG64865.1"/>
    </source>
</evidence>
<dbReference type="RefSeq" id="WP_061835376.1">
    <property type="nucleotide sequence ID" value="NZ_LUKE01000002.1"/>
</dbReference>
<accession>A0A150WM12</accession>
<dbReference type="GO" id="GO:0035438">
    <property type="term" value="F:cyclic-di-GMP binding"/>
    <property type="evidence" value="ECO:0007669"/>
    <property type="project" value="InterPro"/>
</dbReference>
<proteinExistence type="predicted"/>
<keyword evidence="3" id="KW-1185">Reference proteome</keyword>
<dbReference type="Gene3D" id="2.40.10.220">
    <property type="entry name" value="predicted glycosyltransferase like domains"/>
    <property type="match status" value="1"/>
</dbReference>
<name>A0A150WM12_BDEBC</name>
<feature type="domain" description="PilZ" evidence="1">
    <location>
        <begin position="127"/>
        <end position="225"/>
    </location>
</feature>
<dbReference type="Proteomes" id="UP000075320">
    <property type="component" value="Unassembled WGS sequence"/>
</dbReference>
<evidence type="ECO:0000313" key="3">
    <source>
        <dbReference type="Proteomes" id="UP000075320"/>
    </source>
</evidence>
<dbReference type="AlphaFoldDB" id="A0A150WM12"/>
<sequence length="226" mass="25427">MQLTMVKHVVYLNSSQVLPPYLEGLMGVRWLFAKDPREFRQILAKQPGELIVIVKADFLGVRTAETLSSWAQSHPRLSFIFVVQAIEKAAYQVSLNQPKWLFVYESEGPRLTEIITRRIQGKSTKSRRHERVQVRAPVMLKKSMTADKAPQGGKVQFLKEGEMQDFSQGGAKVALDSTGVKVKDFVSLMYRNSAGRWVSIESQVRWVVSMASGKQVIGVQFLAVSA</sequence>
<dbReference type="Pfam" id="PF07238">
    <property type="entry name" value="PilZ"/>
    <property type="match status" value="1"/>
</dbReference>
<evidence type="ECO:0000259" key="1">
    <source>
        <dbReference type="Pfam" id="PF07238"/>
    </source>
</evidence>
<comment type="caution">
    <text evidence="2">The sequence shown here is derived from an EMBL/GenBank/DDBJ whole genome shotgun (WGS) entry which is preliminary data.</text>
</comment>
<reference evidence="2 3" key="1">
    <citation type="submission" date="2016-03" db="EMBL/GenBank/DDBJ databases">
        <authorList>
            <person name="Ploux O."/>
        </authorList>
    </citation>
    <scope>NUCLEOTIDE SEQUENCE [LARGE SCALE GENOMIC DNA]</scope>
    <source>
        <strain evidence="2 3">R0</strain>
    </source>
</reference>